<evidence type="ECO:0000259" key="9">
    <source>
        <dbReference type="PROSITE" id="PS51202"/>
    </source>
</evidence>
<feature type="transmembrane region" description="Helical" evidence="8">
    <location>
        <begin position="93"/>
        <end position="120"/>
    </location>
</feature>
<feature type="transmembrane region" description="Helical" evidence="8">
    <location>
        <begin position="6"/>
        <end position="21"/>
    </location>
</feature>
<feature type="transmembrane region" description="Helical" evidence="8">
    <location>
        <begin position="469"/>
        <end position="488"/>
    </location>
</feature>
<feature type="transmembrane region" description="Helical" evidence="8">
    <location>
        <begin position="171"/>
        <end position="191"/>
    </location>
</feature>
<dbReference type="InterPro" id="IPR004680">
    <property type="entry name" value="Cit_transptr-like_dom"/>
</dbReference>
<evidence type="ECO:0000256" key="7">
    <source>
        <dbReference type="SAM" id="MobiDB-lite"/>
    </source>
</evidence>
<evidence type="ECO:0000313" key="11">
    <source>
        <dbReference type="Proteomes" id="UP000317093"/>
    </source>
</evidence>
<keyword evidence="11" id="KW-1185">Reference proteome</keyword>
<keyword evidence="5 8" id="KW-1133">Transmembrane helix</keyword>
<dbReference type="SUPFAM" id="SSF116726">
    <property type="entry name" value="TrkA C-terminal domain-like"/>
    <property type="match status" value="2"/>
</dbReference>
<evidence type="ECO:0000313" key="10">
    <source>
        <dbReference type="EMBL" id="QDU64372.1"/>
    </source>
</evidence>
<protein>
    <submittedName>
        <fullName evidence="10">Citrate transporter</fullName>
    </submittedName>
</protein>
<evidence type="ECO:0000256" key="6">
    <source>
        <dbReference type="ARBA" id="ARBA00023136"/>
    </source>
</evidence>
<proteinExistence type="predicted"/>
<feature type="region of interest" description="Disordered" evidence="7">
    <location>
        <begin position="292"/>
        <end position="324"/>
    </location>
</feature>
<feature type="transmembrane region" description="Helical" evidence="8">
    <location>
        <begin position="554"/>
        <end position="573"/>
    </location>
</feature>
<accession>A0A518BBM2</accession>
<dbReference type="Gene3D" id="3.30.70.1450">
    <property type="entry name" value="Regulator of K+ conductance, C-terminal domain"/>
    <property type="match status" value="2"/>
</dbReference>
<feature type="transmembrane region" description="Helical" evidence="8">
    <location>
        <begin position="593"/>
        <end position="613"/>
    </location>
</feature>
<dbReference type="Pfam" id="PF03600">
    <property type="entry name" value="CitMHS"/>
    <property type="match status" value="1"/>
</dbReference>
<dbReference type="PANTHER" id="PTHR43652:SF2">
    <property type="entry name" value="BASIC AMINO ACID ANTIPORTER YFCC-RELATED"/>
    <property type="match status" value="1"/>
</dbReference>
<feature type="domain" description="RCK C-terminal" evidence="9">
    <location>
        <begin position="322"/>
        <end position="406"/>
    </location>
</feature>
<gene>
    <name evidence="10" type="ORF">Pan216_52620</name>
</gene>
<feature type="transmembrane region" description="Helical" evidence="8">
    <location>
        <begin position="58"/>
        <end position="81"/>
    </location>
</feature>
<comment type="subcellular location">
    <subcellularLocation>
        <location evidence="1">Membrane</location>
        <topology evidence="1">Multi-pass membrane protein</topology>
    </subcellularLocation>
</comment>
<dbReference type="Pfam" id="PF02080">
    <property type="entry name" value="TrkA_C"/>
    <property type="match status" value="2"/>
</dbReference>
<feature type="transmembrane region" description="Helical" evidence="8">
    <location>
        <begin position="424"/>
        <end position="457"/>
    </location>
</feature>
<evidence type="ECO:0000256" key="5">
    <source>
        <dbReference type="ARBA" id="ARBA00022989"/>
    </source>
</evidence>
<evidence type="ECO:0000256" key="4">
    <source>
        <dbReference type="ARBA" id="ARBA00022737"/>
    </source>
</evidence>
<dbReference type="RefSeq" id="WP_145262537.1">
    <property type="nucleotide sequence ID" value="NZ_CP036279.1"/>
</dbReference>
<dbReference type="KEGG" id="knv:Pan216_52620"/>
<keyword evidence="4" id="KW-0677">Repeat</keyword>
<feature type="transmembrane region" description="Helical" evidence="8">
    <location>
        <begin position="500"/>
        <end position="520"/>
    </location>
</feature>
<evidence type="ECO:0000256" key="3">
    <source>
        <dbReference type="ARBA" id="ARBA00022692"/>
    </source>
</evidence>
<dbReference type="GO" id="GO:0008324">
    <property type="term" value="F:monoatomic cation transmembrane transporter activity"/>
    <property type="evidence" value="ECO:0007669"/>
    <property type="project" value="InterPro"/>
</dbReference>
<dbReference type="PROSITE" id="PS51202">
    <property type="entry name" value="RCK_C"/>
    <property type="match status" value="2"/>
</dbReference>
<dbReference type="OrthoDB" id="9765532at2"/>
<dbReference type="GO" id="GO:0005886">
    <property type="term" value="C:plasma membrane"/>
    <property type="evidence" value="ECO:0007669"/>
    <property type="project" value="TreeGrafter"/>
</dbReference>
<keyword evidence="2" id="KW-0813">Transport</keyword>
<dbReference type="InterPro" id="IPR031312">
    <property type="entry name" value="Na/sul_symport_CS"/>
</dbReference>
<keyword evidence="6 8" id="KW-0472">Membrane</keyword>
<dbReference type="InterPro" id="IPR036721">
    <property type="entry name" value="RCK_C_sf"/>
</dbReference>
<dbReference type="Proteomes" id="UP000317093">
    <property type="component" value="Chromosome"/>
</dbReference>
<keyword evidence="3 8" id="KW-0812">Transmembrane</keyword>
<dbReference type="GO" id="GO:0006813">
    <property type="term" value="P:potassium ion transport"/>
    <property type="evidence" value="ECO:0007669"/>
    <property type="project" value="InterPro"/>
</dbReference>
<dbReference type="PROSITE" id="PS01271">
    <property type="entry name" value="NA_SULFATE"/>
    <property type="match status" value="1"/>
</dbReference>
<feature type="transmembrane region" description="Helical" evidence="8">
    <location>
        <begin position="28"/>
        <end position="46"/>
    </location>
</feature>
<evidence type="ECO:0000256" key="8">
    <source>
        <dbReference type="SAM" id="Phobius"/>
    </source>
</evidence>
<dbReference type="AlphaFoldDB" id="A0A518BBM2"/>
<feature type="transmembrane region" description="Helical" evidence="8">
    <location>
        <begin position="140"/>
        <end position="159"/>
    </location>
</feature>
<feature type="domain" description="RCK C-terminal" evidence="9">
    <location>
        <begin position="204"/>
        <end position="289"/>
    </location>
</feature>
<dbReference type="InterPro" id="IPR051679">
    <property type="entry name" value="DASS-Related_Transporters"/>
</dbReference>
<reference evidence="10 11" key="1">
    <citation type="submission" date="2019-02" db="EMBL/GenBank/DDBJ databases">
        <title>Deep-cultivation of Planctomycetes and their phenomic and genomic characterization uncovers novel biology.</title>
        <authorList>
            <person name="Wiegand S."/>
            <person name="Jogler M."/>
            <person name="Boedeker C."/>
            <person name="Pinto D."/>
            <person name="Vollmers J."/>
            <person name="Rivas-Marin E."/>
            <person name="Kohn T."/>
            <person name="Peeters S.H."/>
            <person name="Heuer A."/>
            <person name="Rast P."/>
            <person name="Oberbeckmann S."/>
            <person name="Bunk B."/>
            <person name="Jeske O."/>
            <person name="Meyerdierks A."/>
            <person name="Storesund J.E."/>
            <person name="Kallscheuer N."/>
            <person name="Luecker S."/>
            <person name="Lage O.M."/>
            <person name="Pohl T."/>
            <person name="Merkel B.J."/>
            <person name="Hornburger P."/>
            <person name="Mueller R.-W."/>
            <person name="Bruemmer F."/>
            <person name="Labrenz M."/>
            <person name="Spormann A.M."/>
            <person name="Op den Camp H."/>
            <person name="Overmann J."/>
            <person name="Amann R."/>
            <person name="Jetten M.S.M."/>
            <person name="Mascher T."/>
            <person name="Medema M.H."/>
            <person name="Devos D.P."/>
            <person name="Kaster A.-K."/>
            <person name="Ovreas L."/>
            <person name="Rohde M."/>
            <person name="Galperin M.Y."/>
            <person name="Jogler C."/>
        </authorList>
    </citation>
    <scope>NUCLEOTIDE SEQUENCE [LARGE SCALE GENOMIC DNA]</scope>
    <source>
        <strain evidence="10 11">Pan216</strain>
    </source>
</reference>
<dbReference type="EMBL" id="CP036279">
    <property type="protein sequence ID" value="QDU64372.1"/>
    <property type="molecule type" value="Genomic_DNA"/>
</dbReference>
<dbReference type="InterPro" id="IPR006037">
    <property type="entry name" value="RCK_C"/>
</dbReference>
<dbReference type="FunFam" id="3.30.70.1450:FF:000009">
    <property type="entry name" value="SLC13 family permease"/>
    <property type="match status" value="1"/>
</dbReference>
<dbReference type="PANTHER" id="PTHR43652">
    <property type="entry name" value="BASIC AMINO ACID ANTIPORTER YFCC-RELATED"/>
    <property type="match status" value="1"/>
</dbReference>
<evidence type="ECO:0000256" key="2">
    <source>
        <dbReference type="ARBA" id="ARBA00022448"/>
    </source>
</evidence>
<sequence length="615" mass="65195">MTFAVFVTLVILVGILVGLVREKHGPEIIMLAGLTALMLFGVVGVGDALSGFSSPSVVALGALFVIGAGLRSTGALAYIGLKVFGRPRPGGALYRLTAPVCGLSAFFNNMPLVAIFVPVFVDRAKRLRISPSKLLIPLSYASMLGGTCTLIGTSTNLVVDEVLQNSGQRGLGMFELTWVGLPLSIAGLVYLSTAGQRLLPERTDLLEHIGANLREYSVEMLVARDCELAGKTVRDSGLRDLPGLYLYRIERFSHVISPVAPEERIFAGDLLHFSGVISTVVDLQKIRGLEPVDADGSSHPKHSNAQRIHESLDSLEGVPTPDPPRPAPRIGPQLCEAVVAPTSPLVGQTIRDSQFRARYQASIVAVHRSGTALQQKIGQIVLSPGDTLLLDAGPDFVSKWRNSSDFVLVSGVDDSAPVDYERSWLALGIFGLTVLGITFGNAGIAIPALVGAGLMIFTKCVASRDVIRTIELPVLILIAATLGVGSALDSSGVSELINKMLISLGGANSPFLLLAVFIFATSIMSQFLSNVATAALMGQLAITTADQFQFDPRGLVIGVAIAASTAFATPIGYQTNLMVRGPGGYRFMDYVRVGAPLSVLCCLVSLVVIYFVWPL</sequence>
<organism evidence="10 11">
    <name type="scientific">Kolteria novifilia</name>
    <dbReference type="NCBI Taxonomy" id="2527975"/>
    <lineage>
        <taxon>Bacteria</taxon>
        <taxon>Pseudomonadati</taxon>
        <taxon>Planctomycetota</taxon>
        <taxon>Planctomycetia</taxon>
        <taxon>Kolteriales</taxon>
        <taxon>Kolteriaceae</taxon>
        <taxon>Kolteria</taxon>
    </lineage>
</organism>
<evidence type="ECO:0000256" key="1">
    <source>
        <dbReference type="ARBA" id="ARBA00004141"/>
    </source>
</evidence>
<name>A0A518BBM2_9BACT</name>